<dbReference type="Proteomes" id="UP000199289">
    <property type="component" value="Unassembled WGS sequence"/>
</dbReference>
<sequence>MERVSLDDAESDSLGDGSERHRLSAALGTTGFALNRYRLAPGDGFPGGLHAHADQEEVFVVVRGTATFETMDGEIAVDAGEAVRFAPGEFQSGRNDSDGVLVAFAMGAPRQTDDVRVPVECPDCGRDDVRVEAGGDGPTFVCPDCGSERTPRPCPDCGSPELEVTLGDERRTVTACRNCGAEFDSPPSRE</sequence>
<gene>
    <name evidence="4" type="ORF">DWB78_05160</name>
    <name evidence="5" type="ORF">SAMN05216278_2227</name>
</gene>
<protein>
    <submittedName>
        <fullName evidence="4">Cupin domain-containing protein</fullName>
    </submittedName>
    <submittedName>
        <fullName evidence="5">Uncharacterized conserved protein, cupin superfamily</fullName>
    </submittedName>
</protein>
<evidence type="ECO:0000313" key="4">
    <source>
        <dbReference type="EMBL" id="RDI71167.1"/>
    </source>
</evidence>
<evidence type="ECO:0000256" key="1">
    <source>
        <dbReference type="ARBA" id="ARBA00022723"/>
    </source>
</evidence>
<dbReference type="Gene3D" id="2.60.120.10">
    <property type="entry name" value="Jelly Rolls"/>
    <property type="match status" value="1"/>
</dbReference>
<dbReference type="InterPro" id="IPR014710">
    <property type="entry name" value="RmlC-like_jellyroll"/>
</dbReference>
<name>A0A1H1D4D7_9EURY</name>
<dbReference type="PANTHER" id="PTHR35848:SF9">
    <property type="entry name" value="SLL1358 PROTEIN"/>
    <property type="match status" value="1"/>
</dbReference>
<accession>A0A1H1D4D7</accession>
<proteinExistence type="predicted"/>
<dbReference type="RefSeq" id="WP_092537347.1">
    <property type="nucleotide sequence ID" value="NZ_FNKQ01000003.1"/>
</dbReference>
<keyword evidence="1" id="KW-0479">Metal-binding</keyword>
<feature type="region of interest" description="Disordered" evidence="2">
    <location>
        <begin position="1"/>
        <end position="20"/>
    </location>
</feature>
<dbReference type="Proteomes" id="UP000255421">
    <property type="component" value="Unassembled WGS sequence"/>
</dbReference>
<dbReference type="InterPro" id="IPR051610">
    <property type="entry name" value="GPI/OXD"/>
</dbReference>
<evidence type="ECO:0000313" key="7">
    <source>
        <dbReference type="Proteomes" id="UP000255421"/>
    </source>
</evidence>
<dbReference type="EMBL" id="QQST01000001">
    <property type="protein sequence ID" value="RDI71167.1"/>
    <property type="molecule type" value="Genomic_DNA"/>
</dbReference>
<evidence type="ECO:0000313" key="6">
    <source>
        <dbReference type="Proteomes" id="UP000199289"/>
    </source>
</evidence>
<dbReference type="EMBL" id="FNKQ01000003">
    <property type="protein sequence ID" value="SDQ71435.1"/>
    <property type="molecule type" value="Genomic_DNA"/>
</dbReference>
<reference evidence="5" key="1">
    <citation type="submission" date="2016-10" db="EMBL/GenBank/DDBJ databases">
        <authorList>
            <person name="de Groot N.N."/>
        </authorList>
    </citation>
    <scope>NUCLEOTIDE SEQUENCE [LARGE SCALE GENOMIC DNA]</scope>
    <source>
        <strain evidence="5">CGMCC 1.12397</strain>
    </source>
</reference>
<dbReference type="GO" id="GO:0046872">
    <property type="term" value="F:metal ion binding"/>
    <property type="evidence" value="ECO:0007669"/>
    <property type="project" value="UniProtKB-KW"/>
</dbReference>
<dbReference type="OrthoDB" id="190812at2157"/>
<evidence type="ECO:0000259" key="3">
    <source>
        <dbReference type="Pfam" id="PF07883"/>
    </source>
</evidence>
<keyword evidence="7" id="KW-1185">Reference proteome</keyword>
<dbReference type="InterPro" id="IPR013096">
    <property type="entry name" value="Cupin_2"/>
</dbReference>
<dbReference type="InterPro" id="IPR011051">
    <property type="entry name" value="RmlC_Cupin_sf"/>
</dbReference>
<evidence type="ECO:0000256" key="2">
    <source>
        <dbReference type="SAM" id="MobiDB-lite"/>
    </source>
</evidence>
<dbReference type="AlphaFoldDB" id="A0A1H1D4D7"/>
<evidence type="ECO:0000313" key="5">
    <source>
        <dbReference type="EMBL" id="SDQ71435.1"/>
    </source>
</evidence>
<organism evidence="5 6">
    <name type="scientific">Halopelagius longus</name>
    <dbReference type="NCBI Taxonomy" id="1236180"/>
    <lineage>
        <taxon>Archaea</taxon>
        <taxon>Methanobacteriati</taxon>
        <taxon>Methanobacteriota</taxon>
        <taxon>Stenosarchaea group</taxon>
        <taxon>Halobacteria</taxon>
        <taxon>Halobacteriales</taxon>
        <taxon>Haloferacaceae</taxon>
    </lineage>
</organism>
<reference evidence="6" key="2">
    <citation type="submission" date="2016-10" db="EMBL/GenBank/DDBJ databases">
        <authorList>
            <person name="Varghese N."/>
            <person name="Submissions S."/>
        </authorList>
    </citation>
    <scope>NUCLEOTIDE SEQUENCE [LARGE SCALE GENOMIC DNA]</scope>
    <source>
        <strain evidence="6">CGMCC 1.12397</strain>
    </source>
</reference>
<dbReference type="PANTHER" id="PTHR35848">
    <property type="entry name" value="OXALATE-BINDING PROTEIN"/>
    <property type="match status" value="1"/>
</dbReference>
<feature type="domain" description="Cupin type-2" evidence="3">
    <location>
        <begin position="37"/>
        <end position="104"/>
    </location>
</feature>
<dbReference type="Pfam" id="PF07883">
    <property type="entry name" value="Cupin_2"/>
    <property type="match status" value="1"/>
</dbReference>
<dbReference type="SUPFAM" id="SSF51182">
    <property type="entry name" value="RmlC-like cupins"/>
    <property type="match status" value="1"/>
</dbReference>
<reference evidence="4 7" key="3">
    <citation type="submission" date="2018-07" db="EMBL/GenBank/DDBJ databases">
        <title>Genome sequence of extremly halophilic archaeon Halopelagius longus strain BC12-B1.</title>
        <authorList>
            <person name="Zhang X."/>
        </authorList>
    </citation>
    <scope>NUCLEOTIDE SEQUENCE [LARGE SCALE GENOMIC DNA]</scope>
    <source>
        <strain evidence="4 7">BC12-B1</strain>
    </source>
</reference>